<gene>
    <name evidence="2" type="ORF">JCM21714_3753</name>
</gene>
<evidence type="ECO:0000313" key="2">
    <source>
        <dbReference type="EMBL" id="GAE94582.1"/>
    </source>
</evidence>
<accession>W4VN19</accession>
<name>W4VN19_9BACI</name>
<dbReference type="eggNOG" id="ENOG50331P8">
    <property type="taxonomic scope" value="Bacteria"/>
</dbReference>
<dbReference type="RefSeq" id="WP_035725208.1">
    <property type="nucleotide sequence ID" value="NZ_BAVS01000027.1"/>
</dbReference>
<evidence type="ECO:0000259" key="1">
    <source>
        <dbReference type="Pfam" id="PF26154"/>
    </source>
</evidence>
<feature type="domain" description="DUF8042" evidence="1">
    <location>
        <begin position="1"/>
        <end position="118"/>
    </location>
</feature>
<dbReference type="EMBL" id="BAVS01000027">
    <property type="protein sequence ID" value="GAE94582.1"/>
    <property type="molecule type" value="Genomic_DNA"/>
</dbReference>
<dbReference type="AlphaFoldDB" id="W4VN19"/>
<sequence>MEKQYEIMQQALVLAETLQEGILHIQTELNQSNFSNTMYLFEDVVHAFSSIESANKQLNESVISEELFEQTDKVKKAIELVVNQYELGNKGKVQEILQFNLLPAIKRWRTTMEQSFHPFILN</sequence>
<organism evidence="2 3">
    <name type="scientific">Gracilibacillus boraciitolerans JCM 21714</name>
    <dbReference type="NCBI Taxonomy" id="1298598"/>
    <lineage>
        <taxon>Bacteria</taxon>
        <taxon>Bacillati</taxon>
        <taxon>Bacillota</taxon>
        <taxon>Bacilli</taxon>
        <taxon>Bacillales</taxon>
        <taxon>Bacillaceae</taxon>
        <taxon>Gracilibacillus</taxon>
    </lineage>
</organism>
<dbReference type="Proteomes" id="UP000019102">
    <property type="component" value="Unassembled WGS sequence"/>
</dbReference>
<dbReference type="InterPro" id="IPR058355">
    <property type="entry name" value="DUF8042"/>
</dbReference>
<dbReference type="STRING" id="1298598.JCM21714_3753"/>
<keyword evidence="3" id="KW-1185">Reference proteome</keyword>
<evidence type="ECO:0000313" key="3">
    <source>
        <dbReference type="Proteomes" id="UP000019102"/>
    </source>
</evidence>
<reference evidence="2 3" key="1">
    <citation type="journal article" date="2014" name="Genome Announc.">
        <title>Draft Genome Sequence of the Boron-Tolerant and Moderately Halotolerant Bacterium Gracilibacillus boraciitolerans JCM 21714T.</title>
        <authorList>
            <person name="Ahmed I."/>
            <person name="Oshima K."/>
            <person name="Suda W."/>
            <person name="Kitamura K."/>
            <person name="Iida T."/>
            <person name="Ohmori Y."/>
            <person name="Fujiwara T."/>
            <person name="Hattori M."/>
            <person name="Ohkuma M."/>
        </authorList>
    </citation>
    <scope>NUCLEOTIDE SEQUENCE [LARGE SCALE GENOMIC DNA]</scope>
    <source>
        <strain evidence="2 3">JCM 21714</strain>
    </source>
</reference>
<dbReference type="OrthoDB" id="2874105at2"/>
<protein>
    <recommendedName>
        <fullName evidence="1">DUF8042 domain-containing protein</fullName>
    </recommendedName>
</protein>
<dbReference type="Pfam" id="PF26154">
    <property type="entry name" value="DUF8042"/>
    <property type="match status" value="1"/>
</dbReference>
<comment type="caution">
    <text evidence="2">The sequence shown here is derived from an EMBL/GenBank/DDBJ whole genome shotgun (WGS) entry which is preliminary data.</text>
</comment>
<proteinExistence type="predicted"/>